<dbReference type="AlphaFoldDB" id="A0A8H7Q7H6"/>
<dbReference type="GO" id="GO:0000175">
    <property type="term" value="F:3'-5'-RNA exonuclease activity"/>
    <property type="evidence" value="ECO:0007669"/>
    <property type="project" value="TreeGrafter"/>
</dbReference>
<reference evidence="2" key="1">
    <citation type="submission" date="2020-12" db="EMBL/GenBank/DDBJ databases">
        <title>Metabolic potential, ecology and presence of endohyphal bacteria is reflected in genomic diversity of Mucoromycotina.</title>
        <authorList>
            <person name="Muszewska A."/>
            <person name="Okrasinska A."/>
            <person name="Steczkiewicz K."/>
            <person name="Drgas O."/>
            <person name="Orlowska M."/>
            <person name="Perlinska-Lenart U."/>
            <person name="Aleksandrzak-Piekarczyk T."/>
            <person name="Szatraj K."/>
            <person name="Zielenkiewicz U."/>
            <person name="Pilsyk S."/>
            <person name="Malc E."/>
            <person name="Mieczkowski P."/>
            <person name="Kruszewska J.S."/>
            <person name="Biernat P."/>
            <person name="Pawlowska J."/>
        </authorList>
    </citation>
    <scope>NUCLEOTIDE SEQUENCE</scope>
    <source>
        <strain evidence="2">WA0000067209</strain>
    </source>
</reference>
<evidence type="ECO:0000313" key="3">
    <source>
        <dbReference type="Proteomes" id="UP000654370"/>
    </source>
</evidence>
<dbReference type="GO" id="GO:0006402">
    <property type="term" value="P:mRNA catabolic process"/>
    <property type="evidence" value="ECO:0007669"/>
    <property type="project" value="TreeGrafter"/>
</dbReference>
<evidence type="ECO:0000313" key="2">
    <source>
        <dbReference type="EMBL" id="KAG2186166.1"/>
    </source>
</evidence>
<dbReference type="InterPro" id="IPR050180">
    <property type="entry name" value="RNR_Ribonuclease"/>
</dbReference>
<proteinExistence type="predicted"/>
<dbReference type="PANTHER" id="PTHR23355">
    <property type="entry name" value="RIBONUCLEASE"/>
    <property type="match status" value="1"/>
</dbReference>
<dbReference type="SUPFAM" id="SSF50249">
    <property type="entry name" value="Nucleic acid-binding proteins"/>
    <property type="match status" value="1"/>
</dbReference>
<name>A0A8H7Q7H6_MORIS</name>
<organism evidence="2 3">
    <name type="scientific">Mortierella isabellina</name>
    <name type="common">Filamentous fungus</name>
    <name type="synonym">Umbelopsis isabellina</name>
    <dbReference type="NCBI Taxonomy" id="91625"/>
    <lineage>
        <taxon>Eukaryota</taxon>
        <taxon>Fungi</taxon>
        <taxon>Fungi incertae sedis</taxon>
        <taxon>Mucoromycota</taxon>
        <taxon>Mucoromycotina</taxon>
        <taxon>Umbelopsidomycetes</taxon>
        <taxon>Umbelopsidales</taxon>
        <taxon>Umbelopsidaceae</taxon>
        <taxon>Umbelopsis</taxon>
    </lineage>
</organism>
<dbReference type="Proteomes" id="UP000654370">
    <property type="component" value="Unassembled WGS sequence"/>
</dbReference>
<dbReference type="GO" id="GO:0003723">
    <property type="term" value="F:RNA binding"/>
    <property type="evidence" value="ECO:0007669"/>
    <property type="project" value="InterPro"/>
</dbReference>
<evidence type="ECO:0000259" key="1">
    <source>
        <dbReference type="SMART" id="SM00955"/>
    </source>
</evidence>
<dbReference type="EMBL" id="JAEPQZ010000001">
    <property type="protein sequence ID" value="KAG2186166.1"/>
    <property type="molecule type" value="Genomic_DNA"/>
</dbReference>
<dbReference type="InterPro" id="IPR001900">
    <property type="entry name" value="RNase_II/R"/>
</dbReference>
<dbReference type="GO" id="GO:0000932">
    <property type="term" value="C:P-body"/>
    <property type="evidence" value="ECO:0007669"/>
    <property type="project" value="TreeGrafter"/>
</dbReference>
<dbReference type="PANTHER" id="PTHR23355:SF65">
    <property type="entry name" value="EXORIBONUCLEASE CYT-4, PUTATIVE (AFU_ORTHOLOGUE AFUA_7G01550)-RELATED"/>
    <property type="match status" value="1"/>
</dbReference>
<protein>
    <recommendedName>
        <fullName evidence="1">RNB domain-containing protein</fullName>
    </recommendedName>
</protein>
<dbReference type="Pfam" id="PF00773">
    <property type="entry name" value="RNB"/>
    <property type="match status" value="1"/>
</dbReference>
<gene>
    <name evidence="2" type="ORF">INT43_002604</name>
</gene>
<accession>A0A8H7Q7H6</accession>
<dbReference type="SMART" id="SM00955">
    <property type="entry name" value="RNB"/>
    <property type="match status" value="1"/>
</dbReference>
<keyword evidence="3" id="KW-1185">Reference proteome</keyword>
<feature type="domain" description="RNB" evidence="1">
    <location>
        <begin position="464"/>
        <end position="802"/>
    </location>
</feature>
<comment type="caution">
    <text evidence="2">The sequence shown here is derived from an EMBL/GenBank/DDBJ whole genome shotgun (WGS) entry which is preliminary data.</text>
</comment>
<sequence>MLPHCARQVTQCRPLANVGRRLENSRTSTFFLARRYLKVQKKLALTPQGKPKRQRRFNDTTFTVFTKQADDSFQLEKFDPELPLGSEEMQLLGGAPLPKIGLGDWVEAHRSGNRFAGIVVSQRPIRGGLQMIGFISQAGGTVEIASDNIPFSIPNFLQFNDIREILQSAYAYDRDGSQLTEPPEADFRRVTKLFEDRIRYLEASHLARFGQLYDHFSSQQAEKGTTTVLLDDMAKFAFQVHHPTIAQMYATHMYATKNNIQFTATSNVRGSRNFILRPNKDVEVLEWIIDAIRFHRSSYTSFLERAREYVSYSTRERDDTTGIVRPSEEYNRLPQFTEDDKKYVDFIAEWVMAQKFALNTPHEVFVPTLLKALKCYDDIFIELDVAARFLRDVGMWQPWDNMTLLQQVSTSVEHCWSQTAKENESIMKAAEGAFKPHSKSILIKSHQHLAPHEFYPGDICDGIRHDFGQVPVYTIDDPSAKEIDDGVSVEDHGDHTWIHVHVADPSAYIHPGHQLANVMAARVQTLYLPERHFPLLPESLSSQKFSLLSPENNSSTGAYTMSFSAKVDPSGNIVDVKIRPGMVHNICKLSYDQVDAILNDTKVNPSISSKSKTELSTLARVAQTHLKNRIADGYTSFQRSESSIQLDPYPLTLPKTHYDQPNFIQSIPNITITKRDQEQSVSRSMVAECMIMAGRVTSAISTERGIPMVYRMQEPPNIELLSTSEQTLVKSILSSRNLVDGSIPLSEAFQLLPFISPGSATTQPGRPHWMMGLTNGYTKVTSPLRRYLDIVAHWQLKAALLNEPMPFSEQVLTTMGARYDMREKQLSRQSAMATDWWIAETLRREKVNGNLANRVWACIINSESENINGHIFPASGFLPSLGLTGKIEGADNQVFRVGESYQVLVKEIDSMSPRFTIEIVH</sequence>
<dbReference type="InterPro" id="IPR012340">
    <property type="entry name" value="NA-bd_OB-fold"/>
</dbReference>
<dbReference type="OrthoDB" id="2285229at2759"/>